<evidence type="ECO:0000256" key="2">
    <source>
        <dbReference type="SAM" id="Phobius"/>
    </source>
</evidence>
<dbReference type="Proteomes" id="UP000051952">
    <property type="component" value="Unassembled WGS sequence"/>
</dbReference>
<feature type="transmembrane region" description="Helical" evidence="2">
    <location>
        <begin position="642"/>
        <end position="658"/>
    </location>
</feature>
<organism evidence="4 5">
    <name type="scientific">Bodo saltans</name>
    <name type="common">Flagellated protozoan</name>
    <dbReference type="NCBI Taxonomy" id="75058"/>
    <lineage>
        <taxon>Eukaryota</taxon>
        <taxon>Discoba</taxon>
        <taxon>Euglenozoa</taxon>
        <taxon>Kinetoplastea</taxon>
        <taxon>Metakinetoplastina</taxon>
        <taxon>Eubodonida</taxon>
        <taxon>Bodonidae</taxon>
        <taxon>Bodo</taxon>
    </lineage>
</organism>
<feature type="transmembrane region" description="Helical" evidence="2">
    <location>
        <begin position="705"/>
        <end position="724"/>
    </location>
</feature>
<sequence length="799" mass="85729">MLVVAPFLLLHADAATGTFGNNLLQGDPSANQNQYQGWTRSDADECRLEDGTFTVKNIFWLWKQYDCTMYQTIDLAFAHTYLNTTTGTFVEISLVGYIQGGNPDYASLTLKQYACGSPWTPLGSVLGGKCLDSSSFATYTWSARLLPNACGANVSLYLRNRVADDVKPYAKRVIVVLTSTSTSLDITKSMIAPNPNDVILPSKTSSISNAVSASVSTTLTSAMSLTRTITNSATARPTHTNGTTSLTTGTSTSTSQSNLLSKTGTVTPTPTKTCLRTITNSLSAPTHTKVFTVTATVLETVTNATYSSSATQAYSLSRNTPSKTASHTPSLFIKNGSSLTESFQHTQMRRKQVTITLTASTSPSYSASSSRRTHSTTKSSLKKSPTPSASFTIPLPVPFFVDPVVEASRDGVASMSAISTIFSPFDVSQLNTLVMISHLDCRMDGKLDIDSMRDGSLSSYMISPFMDFGWVAVAWGNLALSVIGGFGVSAVVTTSMLLARSTTSTSTTAGRRRNASAVVGGKIRIAFSSLRSAFLEATTTTKFIDVAVPFPSLGLRALELWVPGTVFASVATLQKHTISTTSTPEIVAAVLSLTCAIGILVAWQATVMRRVVPHVTFVSRELIAGATADDVAATSTSLLPSWVPWWLLPIGLWCPPTLRNRYSQMFSAHAAVWAAKLRFIFYFGLSATSSLLTSVSFISSGACQASCVILALFHFAGAVVFVVGQRHKNFRFPFEVVLTVSIHSSVCNASSSPPNVISPRRLLSSRFASLFFGPHCACSPWCVLMCPCRLCMTVVCWRC</sequence>
<accession>A0A0S4JI80</accession>
<feature type="compositionally biased region" description="Polar residues" evidence="1">
    <location>
        <begin position="318"/>
        <end position="331"/>
    </location>
</feature>
<reference evidence="5" key="1">
    <citation type="submission" date="2015-09" db="EMBL/GenBank/DDBJ databases">
        <authorList>
            <consortium name="Pathogen Informatics"/>
        </authorList>
    </citation>
    <scope>NUCLEOTIDE SEQUENCE [LARGE SCALE GENOMIC DNA]</scope>
    <source>
        <strain evidence="5">Lake Konstanz</strain>
    </source>
</reference>
<dbReference type="AlphaFoldDB" id="A0A0S4JI80"/>
<evidence type="ECO:0000256" key="1">
    <source>
        <dbReference type="SAM" id="MobiDB-lite"/>
    </source>
</evidence>
<feature type="transmembrane region" description="Helical" evidence="2">
    <location>
        <begin position="468"/>
        <end position="492"/>
    </location>
</feature>
<feature type="region of interest" description="Disordered" evidence="1">
    <location>
        <begin position="311"/>
        <end position="331"/>
    </location>
</feature>
<keyword evidence="2" id="KW-0812">Transmembrane</keyword>
<keyword evidence="3" id="KW-0732">Signal</keyword>
<feature type="compositionally biased region" description="Low complexity" evidence="1">
    <location>
        <begin position="238"/>
        <end position="267"/>
    </location>
</feature>
<dbReference type="EMBL" id="CYKH01001616">
    <property type="protein sequence ID" value="CUG88098.1"/>
    <property type="molecule type" value="Genomic_DNA"/>
</dbReference>
<keyword evidence="5" id="KW-1185">Reference proteome</keyword>
<keyword evidence="2" id="KW-0472">Membrane</keyword>
<proteinExistence type="predicted"/>
<feature type="transmembrane region" description="Helical" evidence="2">
    <location>
        <begin position="586"/>
        <end position="605"/>
    </location>
</feature>
<evidence type="ECO:0000313" key="4">
    <source>
        <dbReference type="EMBL" id="CUG88098.1"/>
    </source>
</evidence>
<feature type="region of interest" description="Disordered" evidence="1">
    <location>
        <begin position="233"/>
        <end position="267"/>
    </location>
</feature>
<dbReference type="VEuPathDB" id="TriTrypDB:BSAL_13685"/>
<keyword evidence="2" id="KW-1133">Transmembrane helix</keyword>
<name>A0A0S4JI80_BODSA</name>
<feature type="region of interest" description="Disordered" evidence="1">
    <location>
        <begin position="362"/>
        <end position="388"/>
    </location>
</feature>
<gene>
    <name evidence="4" type="ORF">BSAL_13685</name>
</gene>
<feature type="transmembrane region" description="Helical" evidence="2">
    <location>
        <begin position="679"/>
        <end position="699"/>
    </location>
</feature>
<evidence type="ECO:0000313" key="5">
    <source>
        <dbReference type="Proteomes" id="UP000051952"/>
    </source>
</evidence>
<protein>
    <submittedName>
        <fullName evidence="4">GPI-anchored surface protein, putative</fullName>
    </submittedName>
</protein>
<evidence type="ECO:0000256" key="3">
    <source>
        <dbReference type="SAM" id="SignalP"/>
    </source>
</evidence>
<feature type="signal peptide" evidence="3">
    <location>
        <begin position="1"/>
        <end position="17"/>
    </location>
</feature>
<feature type="chain" id="PRO_5006622443" evidence="3">
    <location>
        <begin position="18"/>
        <end position="799"/>
    </location>
</feature>